<gene>
    <name evidence="1" type="ORF">DW040_03015</name>
</gene>
<dbReference type="AlphaFoldDB" id="A0A415HVM2"/>
<name>A0A415HVM2_9FIRM</name>
<dbReference type="EMBL" id="QROE01000001">
    <property type="protein sequence ID" value="RHK98293.1"/>
    <property type="molecule type" value="Genomic_DNA"/>
</dbReference>
<dbReference type="Proteomes" id="UP000284267">
    <property type="component" value="Unassembled WGS sequence"/>
</dbReference>
<proteinExistence type="predicted"/>
<accession>A0A415HVM2</accession>
<reference evidence="1 2" key="1">
    <citation type="submission" date="2018-08" db="EMBL/GenBank/DDBJ databases">
        <title>A genome reference for cultivated species of the human gut microbiota.</title>
        <authorList>
            <person name="Zou Y."/>
            <person name="Xue W."/>
            <person name="Luo G."/>
        </authorList>
    </citation>
    <scope>NUCLEOTIDE SEQUENCE [LARGE SCALE GENOMIC DNA]</scope>
    <source>
        <strain evidence="1 2">AF39-4</strain>
    </source>
</reference>
<protein>
    <submittedName>
        <fullName evidence="1">Uncharacterized protein</fullName>
    </submittedName>
</protein>
<comment type="caution">
    <text evidence="1">The sequence shown here is derived from an EMBL/GenBank/DDBJ whole genome shotgun (WGS) entry which is preliminary data.</text>
</comment>
<evidence type="ECO:0000313" key="1">
    <source>
        <dbReference type="EMBL" id="RHK98293.1"/>
    </source>
</evidence>
<evidence type="ECO:0000313" key="2">
    <source>
        <dbReference type="Proteomes" id="UP000284267"/>
    </source>
</evidence>
<sequence length="202" mass="23159">MNNKEILKKVKELVELLEKQEEADKVVLSTLKRGDVFQTTGKRKYKVLEQYGDTTKIISLDLVKENVEFGDTSDYKTSNVKKLCDTEILKDFEEEFGAENVETHTADIITADGQKFGTVDYKIRPITFDEAREYTDITPNNDLNDWYWTLSPWSTEERGWKKSITVVSPSGFVSSHGYYFSVSGVRPVCILKSNIFVSKVEE</sequence>
<dbReference type="RefSeq" id="WP_118367531.1">
    <property type="nucleotide sequence ID" value="NZ_CABJDZ010000001.1"/>
</dbReference>
<organism evidence="1 2">
    <name type="scientific">Blautia obeum</name>
    <dbReference type="NCBI Taxonomy" id="40520"/>
    <lineage>
        <taxon>Bacteria</taxon>
        <taxon>Bacillati</taxon>
        <taxon>Bacillota</taxon>
        <taxon>Clostridia</taxon>
        <taxon>Lachnospirales</taxon>
        <taxon>Lachnospiraceae</taxon>
        <taxon>Blautia</taxon>
    </lineage>
</organism>